<gene>
    <name evidence="1" type="ORF">ALTATR162_LOCUS799</name>
</gene>
<dbReference type="Proteomes" id="UP000676310">
    <property type="component" value="Unassembled WGS sequence"/>
</dbReference>
<reference evidence="1" key="1">
    <citation type="submission" date="2021-05" db="EMBL/GenBank/DDBJ databases">
        <authorList>
            <person name="Stam R."/>
        </authorList>
    </citation>
    <scope>NUCLEOTIDE SEQUENCE</scope>
    <source>
        <strain evidence="1">CS162</strain>
    </source>
</reference>
<dbReference type="EMBL" id="CAJRGZ010000015">
    <property type="protein sequence ID" value="CAG5140836.1"/>
    <property type="molecule type" value="Genomic_DNA"/>
</dbReference>
<proteinExistence type="predicted"/>
<evidence type="ECO:0000313" key="2">
    <source>
        <dbReference type="Proteomes" id="UP000676310"/>
    </source>
</evidence>
<accession>A0A8J2HS46</accession>
<organism evidence="1 2">
    <name type="scientific">Alternaria atra</name>
    <dbReference type="NCBI Taxonomy" id="119953"/>
    <lineage>
        <taxon>Eukaryota</taxon>
        <taxon>Fungi</taxon>
        <taxon>Dikarya</taxon>
        <taxon>Ascomycota</taxon>
        <taxon>Pezizomycotina</taxon>
        <taxon>Dothideomycetes</taxon>
        <taxon>Pleosporomycetidae</taxon>
        <taxon>Pleosporales</taxon>
        <taxon>Pleosporineae</taxon>
        <taxon>Pleosporaceae</taxon>
        <taxon>Alternaria</taxon>
        <taxon>Alternaria sect. Ulocladioides</taxon>
    </lineage>
</organism>
<keyword evidence="2" id="KW-1185">Reference proteome</keyword>
<dbReference type="RefSeq" id="XP_043164328.1">
    <property type="nucleotide sequence ID" value="XM_043308393.1"/>
</dbReference>
<comment type="caution">
    <text evidence="1">The sequence shown here is derived from an EMBL/GenBank/DDBJ whole genome shotgun (WGS) entry which is preliminary data.</text>
</comment>
<dbReference type="GeneID" id="67020049"/>
<name>A0A8J2HS46_9PLEO</name>
<sequence>MNFNIPFSIRRDAALLAHLLRRAFEYTKVLELASFVALSSMMQFLSLRQAAAQKALHLAQLRIPAPNR</sequence>
<evidence type="ECO:0000313" key="1">
    <source>
        <dbReference type="EMBL" id="CAG5140836.1"/>
    </source>
</evidence>
<dbReference type="AlphaFoldDB" id="A0A8J2HS46"/>
<protein>
    <submittedName>
        <fullName evidence="1">Uncharacterized protein</fullName>
    </submittedName>
</protein>